<reference evidence="1 2" key="1">
    <citation type="submission" date="2015-03" db="EMBL/GenBank/DDBJ databases">
        <title>Genome sequence of Pseudoalteromonas aurantia.</title>
        <authorList>
            <person name="Xie B.-B."/>
            <person name="Rong J.-C."/>
            <person name="Qin Q.-L."/>
            <person name="Zhang Y.-Z."/>
        </authorList>
    </citation>
    <scope>NUCLEOTIDE SEQUENCE [LARGE SCALE GENOMIC DNA]</scope>
    <source>
        <strain evidence="1 2">208</strain>
    </source>
</reference>
<evidence type="ECO:0000313" key="2">
    <source>
        <dbReference type="Proteomes" id="UP000615755"/>
    </source>
</evidence>
<sequence>MAVIHRLVNPSKHVADYESICVQQHKAHFLQHMGVKSIPYVTPP</sequence>
<dbReference type="EMBL" id="AQGV01000009">
    <property type="protein sequence ID" value="MBE0366428.1"/>
    <property type="molecule type" value="Genomic_DNA"/>
</dbReference>
<evidence type="ECO:0000313" key="1">
    <source>
        <dbReference type="EMBL" id="MBE0366428.1"/>
    </source>
</evidence>
<comment type="caution">
    <text evidence="1">The sequence shown here is derived from an EMBL/GenBank/DDBJ whole genome shotgun (WGS) entry which is preliminary data.</text>
</comment>
<name>A0ABR9E622_9GAMM</name>
<proteinExistence type="predicted"/>
<keyword evidence="2" id="KW-1185">Reference proteome</keyword>
<gene>
    <name evidence="1" type="ORF">PAUR_a3433</name>
</gene>
<protein>
    <submittedName>
        <fullName evidence="1">Uncharacterized protein</fullName>
    </submittedName>
</protein>
<organism evidence="1 2">
    <name type="scientific">Pseudoalteromonas aurantia 208</name>
    <dbReference type="NCBI Taxonomy" id="1314867"/>
    <lineage>
        <taxon>Bacteria</taxon>
        <taxon>Pseudomonadati</taxon>
        <taxon>Pseudomonadota</taxon>
        <taxon>Gammaproteobacteria</taxon>
        <taxon>Alteromonadales</taxon>
        <taxon>Pseudoalteromonadaceae</taxon>
        <taxon>Pseudoalteromonas</taxon>
    </lineage>
</organism>
<dbReference type="Proteomes" id="UP000615755">
    <property type="component" value="Unassembled WGS sequence"/>
</dbReference>
<accession>A0ABR9E622</accession>